<dbReference type="SUPFAM" id="SSF54236">
    <property type="entry name" value="Ubiquitin-like"/>
    <property type="match status" value="1"/>
</dbReference>
<accession>A0A0J8UD55</accession>
<dbReference type="AlphaFoldDB" id="A0A0J8UD55"/>
<dbReference type="GO" id="GO:0048312">
    <property type="term" value="P:intracellular distribution of mitochondria"/>
    <property type="evidence" value="ECO:0007669"/>
    <property type="project" value="TreeGrafter"/>
</dbReference>
<dbReference type="Proteomes" id="UP000054563">
    <property type="component" value="Unassembled WGS sequence"/>
</dbReference>
<dbReference type="STRING" id="396776.A0A0J8UD55"/>
<evidence type="ECO:0000256" key="1">
    <source>
        <dbReference type="SAM" id="MobiDB-lite"/>
    </source>
</evidence>
<dbReference type="GO" id="GO:0003729">
    <property type="term" value="F:mRNA binding"/>
    <property type="evidence" value="ECO:0007669"/>
    <property type="project" value="TreeGrafter"/>
</dbReference>
<protein>
    <recommendedName>
        <fullName evidence="2">Clustered mitochondria protein N-terminal domain-containing protein</fullName>
    </recommendedName>
</protein>
<proteinExistence type="predicted"/>
<dbReference type="EMBL" id="DS016987">
    <property type="protein sequence ID" value="KMU85193.1"/>
    <property type="molecule type" value="Genomic_DNA"/>
</dbReference>
<dbReference type="PANTHER" id="PTHR12601:SF6">
    <property type="entry name" value="CLUSTERED MITOCHONDRIA PROTEIN HOMOLOG"/>
    <property type="match status" value="1"/>
</dbReference>
<gene>
    <name evidence="3" type="ORF">CIHG_02976</name>
</gene>
<evidence type="ECO:0000313" key="3">
    <source>
        <dbReference type="EMBL" id="KMU85193.1"/>
    </source>
</evidence>
<dbReference type="GO" id="GO:0005737">
    <property type="term" value="C:cytoplasm"/>
    <property type="evidence" value="ECO:0007669"/>
    <property type="project" value="TreeGrafter"/>
</dbReference>
<dbReference type="InterPro" id="IPR027523">
    <property type="entry name" value="CLU_prot"/>
</dbReference>
<reference evidence="4" key="1">
    <citation type="journal article" date="2010" name="Genome Res.">
        <title>Population genomic sequencing of Coccidioides fungi reveals recent hybridization and transposon control.</title>
        <authorList>
            <person name="Neafsey D.E."/>
            <person name="Barker B.M."/>
            <person name="Sharpton T.J."/>
            <person name="Stajich J.E."/>
            <person name="Park D.J."/>
            <person name="Whiston E."/>
            <person name="Hung C.-Y."/>
            <person name="McMahan C."/>
            <person name="White J."/>
            <person name="Sykes S."/>
            <person name="Heiman D."/>
            <person name="Young S."/>
            <person name="Zeng Q."/>
            <person name="Abouelleil A."/>
            <person name="Aftuck L."/>
            <person name="Bessette D."/>
            <person name="Brown A."/>
            <person name="FitzGerald M."/>
            <person name="Lui A."/>
            <person name="Macdonald J.P."/>
            <person name="Priest M."/>
            <person name="Orbach M.J."/>
            <person name="Galgiani J.N."/>
            <person name="Kirkland T.N."/>
            <person name="Cole G.T."/>
            <person name="Birren B.W."/>
            <person name="Henn M.R."/>
            <person name="Taylor J.W."/>
            <person name="Rounsley S.D."/>
        </authorList>
    </citation>
    <scope>NUCLEOTIDE SEQUENCE [LARGE SCALE GENOMIC DNA]</scope>
    <source>
        <strain evidence="4">H538.4</strain>
    </source>
</reference>
<dbReference type="InterPro" id="IPR028275">
    <property type="entry name" value="CLU_N"/>
</dbReference>
<sequence length="147" mass="16601">MEQNNGTTEHPKEVLDQTNPSNEVTGVPNGNHAEGEGDQNAGEAPGLFQITVKLPHEPYKIQVMVSNQEQVQDVRQSIVELPGTFQYTSFHLEHNGERINDYVELSEVKDLKPDAEIVLVEDPYTEKEARMHLCRSGTVRCFRRSGR</sequence>
<dbReference type="Pfam" id="PF15044">
    <property type="entry name" value="CLU_N"/>
    <property type="match status" value="1"/>
</dbReference>
<dbReference type="VEuPathDB" id="FungiDB:CIHG_02976"/>
<organism evidence="3 4">
    <name type="scientific">Coccidioides immitis H538.4</name>
    <dbReference type="NCBI Taxonomy" id="396776"/>
    <lineage>
        <taxon>Eukaryota</taxon>
        <taxon>Fungi</taxon>
        <taxon>Dikarya</taxon>
        <taxon>Ascomycota</taxon>
        <taxon>Pezizomycotina</taxon>
        <taxon>Eurotiomycetes</taxon>
        <taxon>Eurotiomycetidae</taxon>
        <taxon>Onygenales</taxon>
        <taxon>Onygenaceae</taxon>
        <taxon>Coccidioides</taxon>
    </lineage>
</organism>
<feature type="domain" description="Clustered mitochondria protein N-terminal" evidence="2">
    <location>
        <begin position="68"/>
        <end position="135"/>
    </location>
</feature>
<dbReference type="InterPro" id="IPR029071">
    <property type="entry name" value="Ubiquitin-like_domsf"/>
</dbReference>
<evidence type="ECO:0000313" key="4">
    <source>
        <dbReference type="Proteomes" id="UP000054563"/>
    </source>
</evidence>
<dbReference type="PANTHER" id="PTHR12601">
    <property type="entry name" value="EUKARYOTIC TRANSLATION INITIATION FACTOR 3 SUBUNIT EIF-3"/>
    <property type="match status" value="1"/>
</dbReference>
<feature type="region of interest" description="Disordered" evidence="1">
    <location>
        <begin position="1"/>
        <end position="47"/>
    </location>
</feature>
<evidence type="ECO:0000259" key="2">
    <source>
        <dbReference type="Pfam" id="PF15044"/>
    </source>
</evidence>
<name>A0A0J8UD55_COCIT</name>